<feature type="domain" description="VTT" evidence="2">
    <location>
        <begin position="22"/>
        <end position="137"/>
    </location>
</feature>
<evidence type="ECO:0000259" key="2">
    <source>
        <dbReference type="Pfam" id="PF09335"/>
    </source>
</evidence>
<dbReference type="STRING" id="1666912.Ga0058931_1231"/>
<organism evidence="4 5">
    <name type="scientific">Roseibaca calidilacus</name>
    <dbReference type="NCBI Taxonomy" id="1666912"/>
    <lineage>
        <taxon>Bacteria</taxon>
        <taxon>Pseudomonadati</taxon>
        <taxon>Pseudomonadota</taxon>
        <taxon>Alphaproteobacteria</taxon>
        <taxon>Rhodobacterales</taxon>
        <taxon>Paracoccaceae</taxon>
        <taxon>Roseinatronobacter</taxon>
    </lineage>
</organism>
<dbReference type="OrthoDB" id="9814483at2"/>
<accession>A0A0P7YWR7</accession>
<proteinExistence type="predicted"/>
<protein>
    <submittedName>
        <fullName evidence="3 4">Membrane protein</fullName>
    </submittedName>
</protein>
<reference evidence="3 6" key="2">
    <citation type="submission" date="2016-01" db="EMBL/GenBank/DDBJ databases">
        <authorList>
            <person name="Varghese N."/>
        </authorList>
    </citation>
    <scope>NUCLEOTIDE SEQUENCE [LARGE SCALE GENOMIC DNA]</scope>
    <source>
        <strain evidence="3 6">HL-91</strain>
    </source>
</reference>
<feature type="transmembrane region" description="Helical" evidence="1">
    <location>
        <begin position="116"/>
        <end position="137"/>
    </location>
</feature>
<dbReference type="EMBL" id="FBYC01000004">
    <property type="protein sequence ID" value="CUX80608.1"/>
    <property type="molecule type" value="Genomic_DNA"/>
</dbReference>
<reference evidence="4 5" key="1">
    <citation type="submission" date="2015-09" db="EMBL/GenBank/DDBJ databases">
        <title>Identification and resolution of microdiversity through metagenomic sequencing of parallel consortia.</title>
        <authorList>
            <person name="Nelson W.C."/>
            <person name="Romine M.F."/>
            <person name="Lindemann S.R."/>
        </authorList>
    </citation>
    <scope>NUCLEOTIDE SEQUENCE [LARGE SCALE GENOMIC DNA]</scope>
    <source>
        <strain evidence="4">HL-91</strain>
    </source>
</reference>
<keyword evidence="1" id="KW-1133">Transmembrane helix</keyword>
<dbReference type="InterPro" id="IPR032816">
    <property type="entry name" value="VTT_dom"/>
</dbReference>
<dbReference type="PANTHER" id="PTHR42709:SF4">
    <property type="entry name" value="INNER MEMBRANE PROTEIN YQAA"/>
    <property type="match status" value="1"/>
</dbReference>
<evidence type="ECO:0000313" key="5">
    <source>
        <dbReference type="Proteomes" id="UP000050413"/>
    </source>
</evidence>
<dbReference type="Proteomes" id="UP000182045">
    <property type="component" value="Unassembled WGS sequence"/>
</dbReference>
<dbReference type="Proteomes" id="UP000050413">
    <property type="component" value="Unassembled WGS sequence"/>
</dbReference>
<feature type="transmembrane region" description="Helical" evidence="1">
    <location>
        <begin position="87"/>
        <end position="110"/>
    </location>
</feature>
<dbReference type="InterPro" id="IPR051311">
    <property type="entry name" value="DedA_domain"/>
</dbReference>
<keyword evidence="6" id="KW-1185">Reference proteome</keyword>
<keyword evidence="1" id="KW-0472">Membrane</keyword>
<keyword evidence="1" id="KW-0812">Transmembrane</keyword>
<name>A0A0P7YWR7_9RHOB</name>
<sequence length="141" mass="15372">MDLLALFLAAFIAATLLPAQSEIVLGALVVAGTHPVWLLLAVATIGNVLGSCVNWAMGRFLMRFADHPQFPFRPAQIARAQGWYARYGWWSLFFAWAPIIGDPLTLAAGILREPFWRFALVVTLGKFGRYAVLVAAVQAAG</sequence>
<evidence type="ECO:0000313" key="3">
    <source>
        <dbReference type="EMBL" id="CUX80608.1"/>
    </source>
</evidence>
<evidence type="ECO:0000256" key="1">
    <source>
        <dbReference type="SAM" id="Phobius"/>
    </source>
</evidence>
<evidence type="ECO:0000313" key="6">
    <source>
        <dbReference type="Proteomes" id="UP000182045"/>
    </source>
</evidence>
<dbReference type="RefSeq" id="WP_072245552.1">
    <property type="nucleotide sequence ID" value="NZ_FBYC01000004.1"/>
</dbReference>
<dbReference type="PANTHER" id="PTHR42709">
    <property type="entry name" value="ALKALINE PHOSPHATASE LIKE PROTEIN"/>
    <property type="match status" value="1"/>
</dbReference>
<evidence type="ECO:0000313" key="4">
    <source>
        <dbReference type="EMBL" id="KPP93471.1"/>
    </source>
</evidence>
<gene>
    <name evidence="3" type="ORF">Ga0058931_1231</name>
    <name evidence="4" type="ORF">HLUCCA05_10885</name>
</gene>
<comment type="caution">
    <text evidence="4">The sequence shown here is derived from an EMBL/GenBank/DDBJ whole genome shotgun (WGS) entry which is preliminary data.</text>
</comment>
<dbReference type="Pfam" id="PF09335">
    <property type="entry name" value="VTT_dom"/>
    <property type="match status" value="1"/>
</dbReference>
<dbReference type="AlphaFoldDB" id="A0A0P7YWR7"/>
<dbReference type="PATRIC" id="fig|1666912.4.peg.2363"/>
<feature type="transmembrane region" description="Helical" evidence="1">
    <location>
        <begin position="37"/>
        <end position="57"/>
    </location>
</feature>
<dbReference type="EMBL" id="LJSG01000008">
    <property type="protein sequence ID" value="KPP93471.1"/>
    <property type="molecule type" value="Genomic_DNA"/>
</dbReference>